<evidence type="ECO:0000256" key="4">
    <source>
        <dbReference type="PROSITE-ProRule" id="PRU00146"/>
    </source>
</evidence>
<keyword evidence="9" id="KW-1185">Reference proteome</keyword>
<evidence type="ECO:0000256" key="1">
    <source>
        <dbReference type="ARBA" id="ARBA00022723"/>
    </source>
</evidence>
<dbReference type="Pfam" id="PF03564">
    <property type="entry name" value="DUF1759"/>
    <property type="match status" value="1"/>
</dbReference>
<evidence type="ECO:0000256" key="5">
    <source>
        <dbReference type="SAM" id="Coils"/>
    </source>
</evidence>
<name>A0ABM1ZM61_AEDAL</name>
<feature type="region of interest" description="Disordered" evidence="6">
    <location>
        <begin position="486"/>
        <end position="647"/>
    </location>
</feature>
<feature type="compositionally biased region" description="Polar residues" evidence="6">
    <location>
        <begin position="429"/>
        <end position="442"/>
    </location>
</feature>
<reference evidence="9" key="1">
    <citation type="journal article" date="2015" name="Proc. Natl. Acad. Sci. U.S.A.">
        <title>Genome sequence of the Asian Tiger mosquito, Aedes albopictus, reveals insights into its biology, genetics, and evolution.</title>
        <authorList>
            <person name="Chen X.G."/>
            <person name="Jiang X."/>
            <person name="Gu J."/>
            <person name="Xu M."/>
            <person name="Wu Y."/>
            <person name="Deng Y."/>
            <person name="Zhang C."/>
            <person name="Bonizzoni M."/>
            <person name="Dermauw W."/>
            <person name="Vontas J."/>
            <person name="Armbruster P."/>
            <person name="Huang X."/>
            <person name="Yang Y."/>
            <person name="Zhang H."/>
            <person name="He W."/>
            <person name="Peng H."/>
            <person name="Liu Y."/>
            <person name="Wu K."/>
            <person name="Chen J."/>
            <person name="Lirakis M."/>
            <person name="Topalis P."/>
            <person name="Van Leeuwen T."/>
            <person name="Hall A.B."/>
            <person name="Jiang X."/>
            <person name="Thorpe C."/>
            <person name="Mueller R.L."/>
            <person name="Sun C."/>
            <person name="Waterhouse R.M."/>
            <person name="Yan G."/>
            <person name="Tu Z.J."/>
            <person name="Fang X."/>
            <person name="James A.A."/>
        </authorList>
    </citation>
    <scope>NUCLEOTIDE SEQUENCE [LARGE SCALE GENOMIC DNA]</scope>
    <source>
        <strain evidence="9">Foshan</strain>
    </source>
</reference>
<dbReference type="PANTHER" id="PTHR47331">
    <property type="entry name" value="PHD-TYPE DOMAIN-CONTAINING PROTEIN"/>
    <property type="match status" value="1"/>
</dbReference>
<accession>A0ABM1ZM61</accession>
<feature type="region of interest" description="Disordered" evidence="6">
    <location>
        <begin position="397"/>
        <end position="446"/>
    </location>
</feature>
<dbReference type="PANTHER" id="PTHR47331:SF5">
    <property type="entry name" value="RIBONUCLEASE H"/>
    <property type="match status" value="1"/>
</dbReference>
<keyword evidence="3" id="KW-0862">Zinc</keyword>
<sequence length="1192" mass="133495">MSHHPATSNKYGCGGCDRPDEADNLVQCDVCDAWWHFSCAGVTGSITDRSWMCTRCKRTSRASSRASVTSRSSSQLAESMARLRERQELQKRRTEVELEKKFLEKQRELLEASIAAEVERRSQVSRTDSRRRVQDWIESSADQTTSAAEGNRQPAASVVQQHDTHPRQGNSNAAAAADNLDIQLHSSPLRDRTIPAFEATGDFSDLQPLPEVISQHNAKDLIRELRVRLERCLLQSEPTSPQLADLQQQLQLCREEIEGMHSTVYRLTTVSMPAAQTDNIGTTVGSNDELVQPVAKPLGAIPKHGPNEFLQGKCHASENQIEINNISQPKSHPIMQIPPQEQQRIAHARSNAINNEQPTVTQHTPFPPAITQVPHLRQYAFGCQPPVQQELVLPPPVQQPTVQQSAMQQPPVQQHAESQHPVQQPPAQEPLLQSRTGQQSAMQEPPVQQYIEKQPPVQQPPLVQQFSVQQSIMQQPLVQQIVDRQNPVHQHSVQQPSMQRHVEHQHPAQQPPVQQPSAQQPSVQQPSVQKPSVQQPSVQPPSVQQPSVQQPSAQEYLVHPRMQQCQVRHSQVQQPSVQQSSTQHPSEQQHVERHHPVPRPSVPHGQIQRPMQLSSAQQPSEQLPPMQQPSMPPPLVQPSTLQQQSVSWTSMQARPVQQYPIQQYAEQPNLLPQFPLQAPLLQQFPTQQPSRQQLPVGTLPVSSVGTVPDVNGQDRRVDELPTQQQLTSRQSLARDLPTFSGDPAEWPIFISNFEYTTRTCGYTNGENMVRLQRCLRGRALESVRSRLVFPTAVPQVIETLRMRYGRPELLINVLLQKVKAMPSIRGDKLEALIEFGMAVQELCDHIEAADERAHFSNPTLLQELIGKLPADQKLMWAGFKRGRVGVDLKTFSEYMVGVMQDASSVVLYEQDSRKVGNREKTKGFINSHVTRTDETLSSTSSQHKSSGCLHCDKDGHKLRECQAFRALSVDDRWRRIRSLNLCQICLYSHGKRSCRINNRCNVNGCQFKHHPLLHGKSTTPTTHAGSTHTHQLLDSGILFRIIPVTLHGKSGKINTFAFLDEGSSSTLVEENLVAQLGLTGESQPICLKWTGNTSREEKDSRLVSFTISGPGQKRLRKLVNAHTVRNLNLPTQTFELEEAAEKFADLKQLPIQSYRNAKPEILIGVDNLKLAVPLKINEGDGTGPVAIKTRLG</sequence>
<dbReference type="InterPro" id="IPR019787">
    <property type="entry name" value="Znf_PHD-finger"/>
</dbReference>
<feature type="coiled-coil region" evidence="5">
    <location>
        <begin position="86"/>
        <end position="120"/>
    </location>
</feature>
<feature type="compositionally biased region" description="Polar residues" evidence="6">
    <location>
        <begin position="487"/>
        <end position="498"/>
    </location>
</feature>
<feature type="compositionally biased region" description="Low complexity" evidence="6">
    <location>
        <begin position="515"/>
        <end position="554"/>
    </location>
</feature>
<feature type="compositionally biased region" description="Low complexity" evidence="6">
    <location>
        <begin position="563"/>
        <end position="586"/>
    </location>
</feature>
<proteinExistence type="predicted"/>
<dbReference type="EnsemblMetazoa" id="AALFPA23_019810.R29172">
    <property type="protein sequence ID" value="AALFPA23_019810.P29172"/>
    <property type="gene ID" value="AALFPA23_019810"/>
</dbReference>
<feature type="compositionally biased region" description="Polar residues" evidence="6">
    <location>
        <begin position="721"/>
        <end position="731"/>
    </location>
</feature>
<feature type="compositionally biased region" description="Basic and acidic residues" evidence="6">
    <location>
        <begin position="120"/>
        <end position="135"/>
    </location>
</feature>
<dbReference type="InterPro" id="IPR005312">
    <property type="entry name" value="DUF1759"/>
</dbReference>
<dbReference type="Gene3D" id="3.30.40.10">
    <property type="entry name" value="Zinc/RING finger domain, C3HC4 (zinc finger)"/>
    <property type="match status" value="1"/>
</dbReference>
<feature type="region of interest" description="Disordered" evidence="6">
    <location>
        <begin position="686"/>
        <end position="731"/>
    </location>
</feature>
<evidence type="ECO:0000313" key="9">
    <source>
        <dbReference type="Proteomes" id="UP000069940"/>
    </source>
</evidence>
<dbReference type="InterPro" id="IPR013083">
    <property type="entry name" value="Znf_RING/FYVE/PHD"/>
</dbReference>
<evidence type="ECO:0000256" key="2">
    <source>
        <dbReference type="ARBA" id="ARBA00022771"/>
    </source>
</evidence>
<dbReference type="SUPFAM" id="SSF57903">
    <property type="entry name" value="FYVE/PHD zinc finger"/>
    <property type="match status" value="1"/>
</dbReference>
<feature type="domain" description="PHD-type" evidence="7">
    <location>
        <begin position="10"/>
        <end position="59"/>
    </location>
</feature>
<dbReference type="RefSeq" id="XP_062706342.1">
    <property type="nucleotide sequence ID" value="XM_062850358.1"/>
</dbReference>
<dbReference type="InterPro" id="IPR019786">
    <property type="entry name" value="Zinc_finger_PHD-type_CS"/>
</dbReference>
<dbReference type="PROSITE" id="PS01359">
    <property type="entry name" value="ZF_PHD_1"/>
    <property type="match status" value="1"/>
</dbReference>
<dbReference type="RefSeq" id="XP_062706344.1">
    <property type="nucleotide sequence ID" value="XM_062850360.1"/>
</dbReference>
<evidence type="ECO:0000256" key="3">
    <source>
        <dbReference type="ARBA" id="ARBA00022833"/>
    </source>
</evidence>
<evidence type="ECO:0000259" key="7">
    <source>
        <dbReference type="PROSITE" id="PS50016"/>
    </source>
</evidence>
<keyword evidence="1" id="KW-0479">Metal-binding</keyword>
<dbReference type="InterPro" id="IPR001965">
    <property type="entry name" value="Znf_PHD"/>
</dbReference>
<feature type="compositionally biased region" description="Low complexity" evidence="6">
    <location>
        <begin position="399"/>
        <end position="414"/>
    </location>
</feature>
<dbReference type="EnsemblMetazoa" id="AALFPA23_019810.R29171">
    <property type="protein sequence ID" value="AALFPA23_019810.P29171"/>
    <property type="gene ID" value="AALFPA23_019810"/>
</dbReference>
<dbReference type="SMART" id="SM00249">
    <property type="entry name" value="PHD"/>
    <property type="match status" value="1"/>
</dbReference>
<dbReference type="GeneID" id="134287725"/>
<dbReference type="InterPro" id="IPR011011">
    <property type="entry name" value="Znf_FYVE_PHD"/>
</dbReference>
<feature type="region of interest" description="Disordered" evidence="6">
    <location>
        <begin position="120"/>
        <end position="172"/>
    </location>
</feature>
<feature type="compositionally biased region" description="Pro residues" evidence="6">
    <location>
        <begin position="626"/>
        <end position="636"/>
    </location>
</feature>
<evidence type="ECO:0000313" key="8">
    <source>
        <dbReference type="EnsemblMetazoa" id="AALFPA23_019810.P29172"/>
    </source>
</evidence>
<evidence type="ECO:0000256" key="6">
    <source>
        <dbReference type="SAM" id="MobiDB-lite"/>
    </source>
</evidence>
<organism evidence="8 9">
    <name type="scientific">Aedes albopictus</name>
    <name type="common">Asian tiger mosquito</name>
    <name type="synonym">Stegomyia albopicta</name>
    <dbReference type="NCBI Taxonomy" id="7160"/>
    <lineage>
        <taxon>Eukaryota</taxon>
        <taxon>Metazoa</taxon>
        <taxon>Ecdysozoa</taxon>
        <taxon>Arthropoda</taxon>
        <taxon>Hexapoda</taxon>
        <taxon>Insecta</taxon>
        <taxon>Pterygota</taxon>
        <taxon>Neoptera</taxon>
        <taxon>Endopterygota</taxon>
        <taxon>Diptera</taxon>
        <taxon>Nematocera</taxon>
        <taxon>Culicoidea</taxon>
        <taxon>Culicidae</taxon>
        <taxon>Culicinae</taxon>
        <taxon>Aedini</taxon>
        <taxon>Aedes</taxon>
        <taxon>Stegomyia</taxon>
    </lineage>
</organism>
<protein>
    <recommendedName>
        <fullName evidence="7">PHD-type domain-containing protein</fullName>
    </recommendedName>
</protein>
<dbReference type="PROSITE" id="PS50016">
    <property type="entry name" value="ZF_PHD_2"/>
    <property type="match status" value="1"/>
</dbReference>
<dbReference type="Proteomes" id="UP000069940">
    <property type="component" value="Unassembled WGS sequence"/>
</dbReference>
<reference evidence="8" key="2">
    <citation type="submission" date="2025-05" db="UniProtKB">
        <authorList>
            <consortium name="EnsemblMetazoa"/>
        </authorList>
    </citation>
    <scope>IDENTIFICATION</scope>
    <source>
        <strain evidence="8">Foshan</strain>
    </source>
</reference>
<keyword evidence="5" id="KW-0175">Coiled coil</keyword>
<keyword evidence="2 4" id="KW-0863">Zinc-finger</keyword>
<dbReference type="Pfam" id="PF00628">
    <property type="entry name" value="PHD"/>
    <property type="match status" value="1"/>
</dbReference>